<dbReference type="Pfam" id="PF01425">
    <property type="entry name" value="Amidase"/>
    <property type="match status" value="1"/>
</dbReference>
<dbReference type="GO" id="GO:0004040">
    <property type="term" value="F:amidase activity"/>
    <property type="evidence" value="ECO:0007669"/>
    <property type="project" value="UniProtKB-EC"/>
</dbReference>
<evidence type="ECO:0000313" key="2">
    <source>
        <dbReference type="EMBL" id="MBA5608397.1"/>
    </source>
</evidence>
<name>A0A7W2EM42_9BURK</name>
<dbReference type="InterPro" id="IPR023631">
    <property type="entry name" value="Amidase_dom"/>
</dbReference>
<dbReference type="PANTHER" id="PTHR42678">
    <property type="entry name" value="AMIDASE"/>
    <property type="match status" value="1"/>
</dbReference>
<gene>
    <name evidence="2" type="ORF">H3H36_23900</name>
</gene>
<feature type="domain" description="Amidase" evidence="1">
    <location>
        <begin position="56"/>
        <end position="322"/>
    </location>
</feature>
<reference evidence="2 3" key="1">
    <citation type="submission" date="2020-07" db="EMBL/GenBank/DDBJ databases">
        <title>Novel species isolated from subtropical streams in China.</title>
        <authorList>
            <person name="Lu H."/>
        </authorList>
    </citation>
    <scope>NUCLEOTIDE SEQUENCE [LARGE SCALE GENOMIC DNA]</scope>
    <source>
        <strain evidence="2 3">FT3S</strain>
    </source>
</reference>
<evidence type="ECO:0000259" key="1">
    <source>
        <dbReference type="Pfam" id="PF01425"/>
    </source>
</evidence>
<keyword evidence="3" id="KW-1185">Reference proteome</keyword>
<dbReference type="InterPro" id="IPR036928">
    <property type="entry name" value="AS_sf"/>
</dbReference>
<accession>A0A7W2EM42</accession>
<dbReference type="SUPFAM" id="SSF75304">
    <property type="entry name" value="Amidase signature (AS) enzymes"/>
    <property type="match status" value="1"/>
</dbReference>
<dbReference type="Proteomes" id="UP000566711">
    <property type="component" value="Unassembled WGS sequence"/>
</dbReference>
<proteinExistence type="predicted"/>
<dbReference type="AlphaFoldDB" id="A0A7W2EM42"/>
<sequence>MNRREFVRAGIDAGALAGSARAVGAAPRFGTAGILDAGVREQQELMQAGKLTSHSLTSQYLARIKTVANTGPTVSPIIEINPEALKIALELDRERGLKRLRGPLHGIPVLLKDNIATGDRMSTSIRASTTSAGARAAGDAFVVAQLRAAGAVIIGKTNPREWASMRPDDAAGGAAPCSGAAIAAGLATLAVGTEANGSIVWPASNCGLVGIKPTLGLVSRSGIIPGDPSRDTAGPMARSVADAALMLAAMAGADVNDPATTTASDKVADYRAALDKAGLRGARIGVARNCFGDHAEFAVVIEKALADLKAQGAVLVDSALPNEGDGPEEGIGQLMREHGLDALVAPTSGPAWLKDDANGGHAGSGLPLPVAVARYPHITVPAGQVRGLPVGLSFVGAAYSEAKLIGMAYAFEQASLHRRRAT</sequence>
<protein>
    <submittedName>
        <fullName evidence="2">Amidase</fullName>
        <ecNumber evidence="2">3.5.1.4</ecNumber>
    </submittedName>
</protein>
<dbReference type="RefSeq" id="WP_182220560.1">
    <property type="nucleotide sequence ID" value="NZ_JACEZS010000030.1"/>
</dbReference>
<dbReference type="Gene3D" id="3.90.1300.10">
    <property type="entry name" value="Amidase signature (AS) domain"/>
    <property type="match status" value="2"/>
</dbReference>
<keyword evidence="2" id="KW-0378">Hydrolase</keyword>
<dbReference type="EMBL" id="JACEZS010000030">
    <property type="protein sequence ID" value="MBA5608397.1"/>
    <property type="molecule type" value="Genomic_DNA"/>
</dbReference>
<evidence type="ECO:0000313" key="3">
    <source>
        <dbReference type="Proteomes" id="UP000566711"/>
    </source>
</evidence>
<dbReference type="PANTHER" id="PTHR42678:SF34">
    <property type="entry name" value="OS04G0183300 PROTEIN"/>
    <property type="match status" value="1"/>
</dbReference>
<dbReference type="EC" id="3.5.1.4" evidence="2"/>
<comment type="caution">
    <text evidence="2">The sequence shown here is derived from an EMBL/GenBank/DDBJ whole genome shotgun (WGS) entry which is preliminary data.</text>
</comment>
<organism evidence="2 3">
    <name type="scientific">Rugamonas fusca</name>
    <dbReference type="NCBI Taxonomy" id="2758568"/>
    <lineage>
        <taxon>Bacteria</taxon>
        <taxon>Pseudomonadati</taxon>
        <taxon>Pseudomonadota</taxon>
        <taxon>Betaproteobacteria</taxon>
        <taxon>Burkholderiales</taxon>
        <taxon>Oxalobacteraceae</taxon>
        <taxon>Telluria group</taxon>
        <taxon>Rugamonas</taxon>
    </lineage>
</organism>